<dbReference type="Proteomes" id="UP000230233">
    <property type="component" value="Unassembled WGS sequence"/>
</dbReference>
<protein>
    <submittedName>
        <fullName evidence="2">Uncharacterized protein</fullName>
    </submittedName>
</protein>
<evidence type="ECO:0000313" key="2">
    <source>
        <dbReference type="EMBL" id="PIC14900.1"/>
    </source>
</evidence>
<accession>A0A2G5SIL5</accession>
<evidence type="ECO:0000313" key="3">
    <source>
        <dbReference type="Proteomes" id="UP000230233"/>
    </source>
</evidence>
<sequence length="734" mass="84570">MSKSGDVGNSGDVEWTEEKRMKLYETVSAILDSKSSEDEQMKKILDTLGVQNSEIPKSENSNFVKEFENKNVFQCIGILRVLLKVFKTFESKILGRKLMEYEKHYEKHYLPILSCQKKYKIALKKKSKSPEDMERIRKFEELIRPYSGIFEIISKRLEEMEKMREWIKKADDLANSEFLEDVQVAKDVMGFEIQKTLDLMFGFQNGGGDLENLKTQMLLKTDKFFAVTEAKIEWMKKNLRQIMDFLKDDPELRENFKELPSLYETLIGESKLSRDGLMVWFGLTQESEKVQKSTSSESTSSGEMLKKPASSEDIQKTPEANISEIQDPTPSKQLLKAPETGNPEHPHPTSSEGIPKIPGPDNSGKLNLMSSEGLLKVPETKPSGNQDSTSSEQLLMTSNIENPENQEPKPSELIPKTLEAKSFENLKPTSSEGIPKFGGSEISENQDPTSSEEAQKSPEDPEIQKLEKEAAKRKKKYQKRKEAKKAKKQNSNPPEKSEILKKAGFLKKSENWKKKTKHQKTSEYRVESGNFEKPKSNFFQQLIDYYEDVIDQHSVKIAEGVVELVSDDEDVKDSEPQEPKITDLDVRELNNQFKKRLEDVRDINELSVIMKSYAFLIMKYWTQEDQRLAKISEIQKPQARIWLPKVSKRLKSAGKNDSEFLEIYELKLKEAHSEIDRFLEKHSKNQLISEYSVFKKSKDISLNYATTEFENALDQLFGENSENLNEKFEEQEVQ</sequence>
<dbReference type="AlphaFoldDB" id="A0A2G5SIL5"/>
<feature type="compositionally biased region" description="Polar residues" evidence="1">
    <location>
        <begin position="442"/>
        <end position="452"/>
    </location>
</feature>
<name>A0A2G5SIL5_9PELO</name>
<reference evidence="3" key="1">
    <citation type="submission" date="2017-10" db="EMBL/GenBank/DDBJ databases">
        <title>Rapid genome shrinkage in a self-fertile nematode reveals novel sperm competition proteins.</title>
        <authorList>
            <person name="Yin D."/>
            <person name="Schwarz E.M."/>
            <person name="Thomas C.G."/>
            <person name="Felde R.L."/>
            <person name="Korf I.F."/>
            <person name="Cutter A.D."/>
            <person name="Schartner C.M."/>
            <person name="Ralston E.J."/>
            <person name="Meyer B.J."/>
            <person name="Haag E.S."/>
        </authorList>
    </citation>
    <scope>NUCLEOTIDE SEQUENCE [LARGE SCALE GENOMIC DNA]</scope>
    <source>
        <strain evidence="3">JU1422</strain>
    </source>
</reference>
<feature type="compositionally biased region" description="Basic and acidic residues" evidence="1">
    <location>
        <begin position="304"/>
        <end position="316"/>
    </location>
</feature>
<feature type="compositionally biased region" description="Polar residues" evidence="1">
    <location>
        <begin position="382"/>
        <end position="405"/>
    </location>
</feature>
<dbReference type="EMBL" id="PDUG01000007">
    <property type="protein sequence ID" value="PIC14900.1"/>
    <property type="molecule type" value="Genomic_DNA"/>
</dbReference>
<feature type="compositionally biased region" description="Basic residues" evidence="1">
    <location>
        <begin position="471"/>
        <end position="488"/>
    </location>
</feature>
<proteinExistence type="predicted"/>
<feature type="compositionally biased region" description="Low complexity" evidence="1">
    <location>
        <begin position="292"/>
        <end position="301"/>
    </location>
</feature>
<evidence type="ECO:0000256" key="1">
    <source>
        <dbReference type="SAM" id="MobiDB-lite"/>
    </source>
</evidence>
<gene>
    <name evidence="2" type="ORF">B9Z55_027052</name>
</gene>
<organism evidence="2 3">
    <name type="scientific">Caenorhabditis nigoni</name>
    <dbReference type="NCBI Taxonomy" id="1611254"/>
    <lineage>
        <taxon>Eukaryota</taxon>
        <taxon>Metazoa</taxon>
        <taxon>Ecdysozoa</taxon>
        <taxon>Nematoda</taxon>
        <taxon>Chromadorea</taxon>
        <taxon>Rhabditida</taxon>
        <taxon>Rhabditina</taxon>
        <taxon>Rhabditomorpha</taxon>
        <taxon>Rhabditoidea</taxon>
        <taxon>Rhabditidae</taxon>
        <taxon>Peloderinae</taxon>
        <taxon>Caenorhabditis</taxon>
    </lineage>
</organism>
<feature type="compositionally biased region" description="Basic and acidic residues" evidence="1">
    <location>
        <begin position="453"/>
        <end position="470"/>
    </location>
</feature>
<feature type="region of interest" description="Disordered" evidence="1">
    <location>
        <begin position="288"/>
        <end position="528"/>
    </location>
</feature>
<comment type="caution">
    <text evidence="2">The sequence shown here is derived from an EMBL/GenBank/DDBJ whole genome shotgun (WGS) entry which is preliminary data.</text>
</comment>
<feature type="compositionally biased region" description="Basic and acidic residues" evidence="1">
    <location>
        <begin position="495"/>
        <end position="513"/>
    </location>
</feature>
<keyword evidence="3" id="KW-1185">Reference proteome</keyword>
<feature type="compositionally biased region" description="Polar residues" evidence="1">
    <location>
        <begin position="318"/>
        <end position="332"/>
    </location>
</feature>